<proteinExistence type="predicted"/>
<evidence type="ECO:0000313" key="2">
    <source>
        <dbReference type="EMBL" id="CAG8612133.1"/>
    </source>
</evidence>
<keyword evidence="3" id="KW-1185">Reference proteome</keyword>
<name>A0ABN7UJV3_GIGMA</name>
<evidence type="ECO:0000313" key="3">
    <source>
        <dbReference type="Proteomes" id="UP000789901"/>
    </source>
</evidence>
<feature type="non-terminal residue" evidence="2">
    <location>
        <position position="1"/>
    </location>
</feature>
<reference evidence="2 3" key="1">
    <citation type="submission" date="2021-06" db="EMBL/GenBank/DDBJ databases">
        <authorList>
            <person name="Kallberg Y."/>
            <person name="Tangrot J."/>
            <person name="Rosling A."/>
        </authorList>
    </citation>
    <scope>NUCLEOTIDE SEQUENCE [LARGE SCALE GENOMIC DNA]</scope>
    <source>
        <strain evidence="2 3">120-4 pot B 10/14</strain>
    </source>
</reference>
<gene>
    <name evidence="2" type="ORF">GMARGA_LOCUS7411</name>
</gene>
<organism evidence="2 3">
    <name type="scientific">Gigaspora margarita</name>
    <dbReference type="NCBI Taxonomy" id="4874"/>
    <lineage>
        <taxon>Eukaryota</taxon>
        <taxon>Fungi</taxon>
        <taxon>Fungi incertae sedis</taxon>
        <taxon>Mucoromycota</taxon>
        <taxon>Glomeromycotina</taxon>
        <taxon>Glomeromycetes</taxon>
        <taxon>Diversisporales</taxon>
        <taxon>Gigasporaceae</taxon>
        <taxon>Gigaspora</taxon>
    </lineage>
</organism>
<feature type="region of interest" description="Disordered" evidence="1">
    <location>
        <begin position="1"/>
        <end position="32"/>
    </location>
</feature>
<evidence type="ECO:0000256" key="1">
    <source>
        <dbReference type="SAM" id="MobiDB-lite"/>
    </source>
</evidence>
<dbReference type="EMBL" id="CAJVQB010003579">
    <property type="protein sequence ID" value="CAG8612133.1"/>
    <property type="molecule type" value="Genomic_DNA"/>
</dbReference>
<accession>A0ABN7UJV3</accession>
<protein>
    <submittedName>
        <fullName evidence="2">38180_t:CDS:1</fullName>
    </submittedName>
</protein>
<comment type="caution">
    <text evidence="2">The sequence shown here is derived from an EMBL/GenBank/DDBJ whole genome shotgun (WGS) entry which is preliminary data.</text>
</comment>
<sequence length="218" mass="24682">QMPENSLHNAKGVQGIKGQTLESSPHNGKSVHAQRIHNVEDAQEQIPGITPENSLQITEIVEENSPHNAEKQALENSLHNAEDKHKEKELTYNIESVQEKLTTQRRNAQGQALENLPHNAECAQGQVPESSHTMPNMPKDNARRFTTARTSTRKFTHNAKYAQGQCQKIYNVKDKHQRFVTPKCPKTNTRGSTMPNREFTLPCRECTETHYITSKVPE</sequence>
<dbReference type="Proteomes" id="UP000789901">
    <property type="component" value="Unassembled WGS sequence"/>
</dbReference>